<dbReference type="EMBL" id="ML742025">
    <property type="protein sequence ID" value="KAE8155061.1"/>
    <property type="molecule type" value="Genomic_DNA"/>
</dbReference>
<keyword evidence="2" id="KW-1185">Reference proteome</keyword>
<name>A0A5N6UA80_ASPAV</name>
<organism evidence="1 2">
    <name type="scientific">Aspergillus avenaceus</name>
    <dbReference type="NCBI Taxonomy" id="36643"/>
    <lineage>
        <taxon>Eukaryota</taxon>
        <taxon>Fungi</taxon>
        <taxon>Dikarya</taxon>
        <taxon>Ascomycota</taxon>
        <taxon>Pezizomycotina</taxon>
        <taxon>Eurotiomycetes</taxon>
        <taxon>Eurotiomycetidae</taxon>
        <taxon>Eurotiales</taxon>
        <taxon>Aspergillaceae</taxon>
        <taxon>Aspergillus</taxon>
        <taxon>Aspergillus subgen. Circumdati</taxon>
    </lineage>
</organism>
<dbReference type="AlphaFoldDB" id="A0A5N6UA80"/>
<reference evidence="1 2" key="1">
    <citation type="submission" date="2019-04" db="EMBL/GenBank/DDBJ databases">
        <title>Friends and foes A comparative genomics study of 23 Aspergillus species from section Flavi.</title>
        <authorList>
            <consortium name="DOE Joint Genome Institute"/>
            <person name="Kjaerbolling I."/>
            <person name="Vesth T."/>
            <person name="Frisvad J.C."/>
            <person name="Nybo J.L."/>
            <person name="Theobald S."/>
            <person name="Kildgaard S."/>
            <person name="Isbrandt T."/>
            <person name="Kuo A."/>
            <person name="Sato A."/>
            <person name="Lyhne E.K."/>
            <person name="Kogle M.E."/>
            <person name="Wiebenga A."/>
            <person name="Kun R.S."/>
            <person name="Lubbers R.J."/>
            <person name="Makela M.R."/>
            <person name="Barry K."/>
            <person name="Chovatia M."/>
            <person name="Clum A."/>
            <person name="Daum C."/>
            <person name="Haridas S."/>
            <person name="He G."/>
            <person name="LaButti K."/>
            <person name="Lipzen A."/>
            <person name="Mondo S."/>
            <person name="Riley R."/>
            <person name="Salamov A."/>
            <person name="Simmons B.A."/>
            <person name="Magnuson J.K."/>
            <person name="Henrissat B."/>
            <person name="Mortensen U.H."/>
            <person name="Larsen T.O."/>
            <person name="Devries R.P."/>
            <person name="Grigoriev I.V."/>
            <person name="Machida M."/>
            <person name="Baker S.E."/>
            <person name="Andersen M.R."/>
        </authorList>
    </citation>
    <scope>NUCLEOTIDE SEQUENCE [LARGE SCALE GENOMIC DNA]</scope>
    <source>
        <strain evidence="1 2">IBT 18842</strain>
    </source>
</reference>
<sequence>MRIKLDQHRSRSYGLQWQCKSQPRITTSTVLRFTVRRVGDPRLHCCFPEVSMGAISGEVHGFCFVSVYLVVSNRRQYGD</sequence>
<dbReference type="Proteomes" id="UP000325780">
    <property type="component" value="Unassembled WGS sequence"/>
</dbReference>
<gene>
    <name evidence="1" type="ORF">BDV25DRAFT_64834</name>
</gene>
<proteinExistence type="predicted"/>
<evidence type="ECO:0000313" key="1">
    <source>
        <dbReference type="EMBL" id="KAE8155061.1"/>
    </source>
</evidence>
<protein>
    <submittedName>
        <fullName evidence="1">Uncharacterized protein</fullName>
    </submittedName>
</protein>
<accession>A0A5N6UA80</accession>
<evidence type="ECO:0000313" key="2">
    <source>
        <dbReference type="Proteomes" id="UP000325780"/>
    </source>
</evidence>